<dbReference type="Proteomes" id="UP000309215">
    <property type="component" value="Unassembled WGS sequence"/>
</dbReference>
<dbReference type="AlphaFoldDB" id="A0A4U1J9D2"/>
<dbReference type="RefSeq" id="WP_136931066.1">
    <property type="nucleotide sequence ID" value="NZ_SSMQ01000023.1"/>
</dbReference>
<keyword evidence="1" id="KW-0808">Transferase</keyword>
<dbReference type="GO" id="GO:0008168">
    <property type="term" value="F:methyltransferase activity"/>
    <property type="evidence" value="ECO:0007669"/>
    <property type="project" value="UniProtKB-KW"/>
</dbReference>
<protein>
    <submittedName>
        <fullName evidence="1">Class I SAM-dependent methyltransferase</fullName>
    </submittedName>
</protein>
<dbReference type="CDD" id="cd02440">
    <property type="entry name" value="AdoMet_MTases"/>
    <property type="match status" value="1"/>
</dbReference>
<dbReference type="OrthoDB" id="962475at2"/>
<dbReference type="GO" id="GO:0032259">
    <property type="term" value="P:methylation"/>
    <property type="evidence" value="ECO:0007669"/>
    <property type="project" value="UniProtKB-KW"/>
</dbReference>
<proteinExistence type="predicted"/>
<comment type="caution">
    <text evidence="1">The sequence shown here is derived from an EMBL/GenBank/DDBJ whole genome shotgun (WGS) entry which is preliminary data.</text>
</comment>
<reference evidence="1 2" key="1">
    <citation type="submission" date="2019-04" db="EMBL/GenBank/DDBJ databases">
        <authorList>
            <person name="Li Y."/>
            <person name="Wang J."/>
        </authorList>
    </citation>
    <scope>NUCLEOTIDE SEQUENCE [LARGE SCALE GENOMIC DNA]</scope>
    <source>
        <strain evidence="1 2">DSM 14668</strain>
    </source>
</reference>
<accession>A0A4U1J9D2</accession>
<dbReference type="SUPFAM" id="SSF53335">
    <property type="entry name" value="S-adenosyl-L-methionine-dependent methyltransferases"/>
    <property type="match status" value="1"/>
</dbReference>
<name>A0A4U1J9D2_9BACT</name>
<dbReference type="EMBL" id="SSMQ01000023">
    <property type="protein sequence ID" value="TKD04995.1"/>
    <property type="molecule type" value="Genomic_DNA"/>
</dbReference>
<dbReference type="Gene3D" id="3.40.50.150">
    <property type="entry name" value="Vaccinia Virus protein VP39"/>
    <property type="match status" value="1"/>
</dbReference>
<keyword evidence="1" id="KW-0489">Methyltransferase</keyword>
<evidence type="ECO:0000313" key="1">
    <source>
        <dbReference type="EMBL" id="TKD04995.1"/>
    </source>
</evidence>
<keyword evidence="2" id="KW-1185">Reference proteome</keyword>
<organism evidence="1 2">
    <name type="scientific">Polyangium fumosum</name>
    <dbReference type="NCBI Taxonomy" id="889272"/>
    <lineage>
        <taxon>Bacteria</taxon>
        <taxon>Pseudomonadati</taxon>
        <taxon>Myxococcota</taxon>
        <taxon>Polyangia</taxon>
        <taxon>Polyangiales</taxon>
        <taxon>Polyangiaceae</taxon>
        <taxon>Polyangium</taxon>
    </lineage>
</organism>
<sequence>MRAVLPHHRPGTLVLSASQWETIEALRAGEPVTDEALDTLYPADVRELSSRFWTPVSIAVRAAKLCAPEGRARVLDVGAGVGKFCLVGALVTESIFVGIEHRRALVDVGREVMAAVGARNARLVHGTIEEIDFSYFDALYFYNPFEENLVAPSWQMDGAVPLSLERFQEDVARIEAALEAAPPGMRVVTYQGFGGKMPPDYEIVEEDPEGASHLRLWVKQEHRPHRIPQGTRR</sequence>
<evidence type="ECO:0000313" key="2">
    <source>
        <dbReference type="Proteomes" id="UP000309215"/>
    </source>
</evidence>
<gene>
    <name evidence="1" type="ORF">E8A74_22275</name>
</gene>
<dbReference type="InterPro" id="IPR029063">
    <property type="entry name" value="SAM-dependent_MTases_sf"/>
</dbReference>